<reference evidence="3" key="2">
    <citation type="submission" date="2023-05" db="EMBL/GenBank/DDBJ databases">
        <authorList>
            <consortium name="Lawrence Berkeley National Laboratory"/>
            <person name="Steindorff A."/>
            <person name="Hensen N."/>
            <person name="Bonometti L."/>
            <person name="Westerberg I."/>
            <person name="Brannstrom I.O."/>
            <person name="Guillou S."/>
            <person name="Cros-Aarteil S."/>
            <person name="Calhoun S."/>
            <person name="Haridas S."/>
            <person name="Kuo A."/>
            <person name="Mondo S."/>
            <person name="Pangilinan J."/>
            <person name="Riley R."/>
            <person name="Labutti K."/>
            <person name="Andreopoulos B."/>
            <person name="Lipzen A."/>
            <person name="Chen C."/>
            <person name="Yanf M."/>
            <person name="Daum C."/>
            <person name="Ng V."/>
            <person name="Clum A."/>
            <person name="Ohm R."/>
            <person name="Martin F."/>
            <person name="Silar P."/>
            <person name="Natvig D."/>
            <person name="Lalanne C."/>
            <person name="Gautier V."/>
            <person name="Ament-Velasquez S.L."/>
            <person name="Kruys A."/>
            <person name="Hutchinson M.I."/>
            <person name="Powell A.J."/>
            <person name="Barry K."/>
            <person name="Miller A.N."/>
            <person name="Grigoriev I.V."/>
            <person name="Debuchy R."/>
            <person name="Gladieux P."/>
            <person name="Thoren M.H."/>
            <person name="Johannesson H."/>
        </authorList>
    </citation>
    <scope>NUCLEOTIDE SEQUENCE</scope>
    <source>
        <strain evidence="3">CBS 141.50</strain>
    </source>
</reference>
<sequence>MAVLPSLCHIRVFVETAQRGPLPEFEHPDPKSELPQAESFHLSQGRIPTDPLPHVIKYIEARAAEDFVISIRTSSLPNPRTVGNIGCHLRIDGRLVAARLAVFQRCDQLGQPVWEYRFRHIITGNANDGYELHAFKFTPLDIVEDDNLSPEELAHQRDRAKTCGSVTLSLHLVSNPWVMGPHTMDAPRSDLSFAEKGLKGRATDSATTYISHALPRRIQSHSIGVTYSDPQRRPFAVYEFRYRSRKGLVAEGIDITPRTITDRVNRAQELLTIQAEAEARRHIARIPGAGEMQQPGRIVAADSSDVESPRGIKREREEDNDEEDAKARAEGKSVIRYKERRTEEGRVVIDLTED</sequence>
<evidence type="ECO:0000313" key="3">
    <source>
        <dbReference type="EMBL" id="KAK4143965.1"/>
    </source>
</evidence>
<proteinExistence type="predicted"/>
<dbReference type="EMBL" id="MU853581">
    <property type="protein sequence ID" value="KAK4143965.1"/>
    <property type="molecule type" value="Genomic_DNA"/>
</dbReference>
<dbReference type="RefSeq" id="XP_062637336.1">
    <property type="nucleotide sequence ID" value="XM_062780598.1"/>
</dbReference>
<reference evidence="3" key="1">
    <citation type="journal article" date="2023" name="Mol. Phylogenet. Evol.">
        <title>Genome-scale phylogeny and comparative genomics of the fungal order Sordariales.</title>
        <authorList>
            <person name="Hensen N."/>
            <person name="Bonometti L."/>
            <person name="Westerberg I."/>
            <person name="Brannstrom I.O."/>
            <person name="Guillou S."/>
            <person name="Cros-Aarteil S."/>
            <person name="Calhoun S."/>
            <person name="Haridas S."/>
            <person name="Kuo A."/>
            <person name="Mondo S."/>
            <person name="Pangilinan J."/>
            <person name="Riley R."/>
            <person name="LaButti K."/>
            <person name="Andreopoulos B."/>
            <person name="Lipzen A."/>
            <person name="Chen C."/>
            <person name="Yan M."/>
            <person name="Daum C."/>
            <person name="Ng V."/>
            <person name="Clum A."/>
            <person name="Steindorff A."/>
            <person name="Ohm R.A."/>
            <person name="Martin F."/>
            <person name="Silar P."/>
            <person name="Natvig D.O."/>
            <person name="Lalanne C."/>
            <person name="Gautier V."/>
            <person name="Ament-Velasquez S.L."/>
            <person name="Kruys A."/>
            <person name="Hutchinson M.I."/>
            <person name="Powell A.J."/>
            <person name="Barry K."/>
            <person name="Miller A.N."/>
            <person name="Grigoriev I.V."/>
            <person name="Debuchy R."/>
            <person name="Gladieux P."/>
            <person name="Hiltunen Thoren M."/>
            <person name="Johannesson H."/>
        </authorList>
    </citation>
    <scope>NUCLEOTIDE SEQUENCE</scope>
    <source>
        <strain evidence="3">CBS 141.50</strain>
    </source>
</reference>
<keyword evidence="4" id="KW-1185">Reference proteome</keyword>
<dbReference type="PANTHER" id="PTHR36223:SF1">
    <property type="entry name" value="TRANSCRIPTION ELONGATION FACTOR EAF N-TERMINAL DOMAIN-CONTAINING PROTEIN"/>
    <property type="match status" value="1"/>
</dbReference>
<protein>
    <recommendedName>
        <fullName evidence="2">DUF7918 domain-containing protein</fullName>
    </recommendedName>
</protein>
<organism evidence="3 4">
    <name type="scientific">Dichotomopilus funicola</name>
    <dbReference type="NCBI Taxonomy" id="1934379"/>
    <lineage>
        <taxon>Eukaryota</taxon>
        <taxon>Fungi</taxon>
        <taxon>Dikarya</taxon>
        <taxon>Ascomycota</taxon>
        <taxon>Pezizomycotina</taxon>
        <taxon>Sordariomycetes</taxon>
        <taxon>Sordariomycetidae</taxon>
        <taxon>Sordariales</taxon>
        <taxon>Chaetomiaceae</taxon>
        <taxon>Dichotomopilus</taxon>
    </lineage>
</organism>
<dbReference type="Proteomes" id="UP001302676">
    <property type="component" value="Unassembled WGS sequence"/>
</dbReference>
<evidence type="ECO:0000313" key="4">
    <source>
        <dbReference type="Proteomes" id="UP001302676"/>
    </source>
</evidence>
<feature type="region of interest" description="Disordered" evidence="1">
    <location>
        <begin position="301"/>
        <end position="330"/>
    </location>
</feature>
<dbReference type="GeneID" id="87817211"/>
<dbReference type="PANTHER" id="PTHR36223">
    <property type="entry name" value="BETA-LACTAMASE-TYPE TRANSPEPTIDASE FOLD DOMAIN CONTAINING PROTEIN"/>
    <property type="match status" value="1"/>
</dbReference>
<accession>A0AAN6V3C2</accession>
<evidence type="ECO:0000256" key="1">
    <source>
        <dbReference type="SAM" id="MobiDB-lite"/>
    </source>
</evidence>
<dbReference type="AlphaFoldDB" id="A0AAN6V3C2"/>
<dbReference type="InterPro" id="IPR057678">
    <property type="entry name" value="DUF7918"/>
</dbReference>
<dbReference type="Pfam" id="PF25534">
    <property type="entry name" value="DUF7918"/>
    <property type="match status" value="1"/>
</dbReference>
<evidence type="ECO:0000259" key="2">
    <source>
        <dbReference type="Pfam" id="PF25534"/>
    </source>
</evidence>
<comment type="caution">
    <text evidence="3">The sequence shown here is derived from an EMBL/GenBank/DDBJ whole genome shotgun (WGS) entry which is preliminary data.</text>
</comment>
<name>A0AAN6V3C2_9PEZI</name>
<gene>
    <name evidence="3" type="ORF">C8A04DRAFT_28309</name>
</gene>
<feature type="domain" description="DUF7918" evidence="2">
    <location>
        <begin position="52"/>
        <end position="253"/>
    </location>
</feature>
<feature type="compositionally biased region" description="Basic and acidic residues" evidence="1">
    <location>
        <begin position="307"/>
        <end position="317"/>
    </location>
</feature>